<feature type="disulfide bond" description="Redox-active" evidence="14">
    <location>
        <begin position="39"/>
        <end position="42"/>
    </location>
</feature>
<protein>
    <recommendedName>
        <fullName evidence="14">Disulfide bond formation protein B</fullName>
    </recommendedName>
    <alternativeName>
        <fullName evidence="14">Disulfide oxidoreductase</fullName>
    </alternativeName>
</protein>
<keyword evidence="5" id="KW-0997">Cell inner membrane</keyword>
<keyword evidence="9 14" id="KW-0560">Oxidoreductase</keyword>
<dbReference type="RefSeq" id="WP_380022701.1">
    <property type="nucleotide sequence ID" value="NZ_JBHSHD010000016.1"/>
</dbReference>
<dbReference type="InterPro" id="IPR022920">
    <property type="entry name" value="Disulphide_bond_form_DsbB"/>
</dbReference>
<evidence type="ECO:0000256" key="7">
    <source>
        <dbReference type="ARBA" id="ARBA00022982"/>
    </source>
</evidence>
<dbReference type="InterPro" id="IPR003752">
    <property type="entry name" value="DiS_bond_form_DsbB/BdbC"/>
</dbReference>
<dbReference type="PANTHER" id="PTHR36570:SF3">
    <property type="entry name" value="DISULFIDE BOND FORMATION PROTEIN B"/>
    <property type="match status" value="1"/>
</dbReference>
<evidence type="ECO:0000256" key="10">
    <source>
        <dbReference type="ARBA" id="ARBA00023136"/>
    </source>
</evidence>
<feature type="transmembrane region" description="Helical" evidence="15">
    <location>
        <begin position="146"/>
        <end position="164"/>
    </location>
</feature>
<dbReference type="EMBL" id="JBHSHD010000016">
    <property type="protein sequence ID" value="MFC4822389.1"/>
    <property type="molecule type" value="Genomic_DNA"/>
</dbReference>
<evidence type="ECO:0000256" key="13">
    <source>
        <dbReference type="ARBA" id="ARBA00023284"/>
    </source>
</evidence>
<evidence type="ECO:0000256" key="15">
    <source>
        <dbReference type="SAM" id="Phobius"/>
    </source>
</evidence>
<feature type="transmembrane region" description="Helical" evidence="15">
    <location>
        <begin position="43"/>
        <end position="60"/>
    </location>
</feature>
<dbReference type="InterPro" id="IPR050183">
    <property type="entry name" value="DsbB"/>
</dbReference>
<sequence>MLRPFAWPFRMQFLFGALACAALLAYAFYEQFQMGLEPCPKCIFQRVAFLAMAVFFLAGAAHGPGAVGRRVYAILVAIASAVGAVVAIRHLIVQFSPKDPLMDGCGPGLNYLMDSFPIAEAIKKAFMATGDCGEIGWTFLGLTMPAWTLIWYVLLGAGALWAGFRRR</sequence>
<dbReference type="Pfam" id="PF02600">
    <property type="entry name" value="DsbB"/>
    <property type="match status" value="1"/>
</dbReference>
<dbReference type="PANTHER" id="PTHR36570">
    <property type="entry name" value="DISULFIDE BOND FORMATION PROTEIN B"/>
    <property type="match status" value="1"/>
</dbReference>
<keyword evidence="8 14" id="KW-1133">Transmembrane helix</keyword>
<evidence type="ECO:0000256" key="14">
    <source>
        <dbReference type="HAMAP-Rule" id="MF_00286"/>
    </source>
</evidence>
<evidence type="ECO:0000256" key="12">
    <source>
        <dbReference type="ARBA" id="ARBA00023186"/>
    </source>
</evidence>
<reference evidence="17" key="1">
    <citation type="journal article" date="2019" name="Int. J. Syst. Evol. Microbiol.">
        <title>The Global Catalogue of Microorganisms (GCM) 10K type strain sequencing project: providing services to taxonomists for standard genome sequencing and annotation.</title>
        <authorList>
            <consortium name="The Broad Institute Genomics Platform"/>
            <consortium name="The Broad Institute Genome Sequencing Center for Infectious Disease"/>
            <person name="Wu L."/>
            <person name="Ma J."/>
        </authorList>
    </citation>
    <scope>NUCLEOTIDE SEQUENCE [LARGE SCALE GENOMIC DNA]</scope>
    <source>
        <strain evidence="17">CCUG 30340</strain>
    </source>
</reference>
<keyword evidence="7 14" id="KW-0249">Electron transport</keyword>
<organism evidence="16 17">
    <name type="scientific">Dokdonella ginsengisoli</name>
    <dbReference type="NCBI Taxonomy" id="363846"/>
    <lineage>
        <taxon>Bacteria</taxon>
        <taxon>Pseudomonadati</taxon>
        <taxon>Pseudomonadota</taxon>
        <taxon>Gammaproteobacteria</taxon>
        <taxon>Lysobacterales</taxon>
        <taxon>Rhodanobacteraceae</taxon>
        <taxon>Dokdonella</taxon>
    </lineage>
</organism>
<keyword evidence="3 14" id="KW-0813">Transport</keyword>
<dbReference type="InterPro" id="IPR023380">
    <property type="entry name" value="DsbB-like_sf"/>
</dbReference>
<dbReference type="HAMAP" id="MF_00286">
    <property type="entry name" value="DsbB"/>
    <property type="match status" value="1"/>
</dbReference>
<comment type="similarity">
    <text evidence="2 14">Belongs to the DsbB family.</text>
</comment>
<keyword evidence="13 14" id="KW-0676">Redox-active center</keyword>
<comment type="caution">
    <text evidence="14">Lacks conserved residue(s) required for the propagation of feature annotation.</text>
</comment>
<keyword evidence="12 14" id="KW-0143">Chaperone</keyword>
<comment type="subcellular location">
    <subcellularLocation>
        <location evidence="1">Cell inner membrane</location>
        <topology evidence="1">Multi-pass membrane protein</topology>
    </subcellularLocation>
    <subcellularLocation>
        <location evidence="14">Cell membrane</location>
        <topology evidence="14">Multi-pass membrane protein</topology>
    </subcellularLocation>
</comment>
<keyword evidence="17" id="KW-1185">Reference proteome</keyword>
<feature type="topological domain" description="Periplasmic" evidence="14">
    <location>
        <begin position="30"/>
        <end position="47"/>
    </location>
</feature>
<keyword evidence="6 14" id="KW-0812">Transmembrane</keyword>
<evidence type="ECO:0000313" key="16">
    <source>
        <dbReference type="EMBL" id="MFC4822389.1"/>
    </source>
</evidence>
<evidence type="ECO:0000256" key="1">
    <source>
        <dbReference type="ARBA" id="ARBA00004429"/>
    </source>
</evidence>
<dbReference type="Gene3D" id="1.20.1550.10">
    <property type="entry name" value="DsbB-like"/>
    <property type="match status" value="1"/>
</dbReference>
<feature type="topological domain" description="Cytoplasmic" evidence="14">
    <location>
        <begin position="65"/>
        <end position="70"/>
    </location>
</feature>
<evidence type="ECO:0000256" key="4">
    <source>
        <dbReference type="ARBA" id="ARBA00022475"/>
    </source>
</evidence>
<name>A0ABV9R0H2_9GAMM</name>
<dbReference type="SUPFAM" id="SSF158442">
    <property type="entry name" value="DsbB-like"/>
    <property type="match status" value="1"/>
</dbReference>
<comment type="caution">
    <text evidence="16">The sequence shown here is derived from an EMBL/GenBank/DDBJ whole genome shotgun (WGS) entry which is preliminary data.</text>
</comment>
<keyword evidence="11 14" id="KW-1015">Disulfide bond</keyword>
<evidence type="ECO:0000256" key="8">
    <source>
        <dbReference type="ARBA" id="ARBA00022989"/>
    </source>
</evidence>
<evidence type="ECO:0000256" key="9">
    <source>
        <dbReference type="ARBA" id="ARBA00023002"/>
    </source>
</evidence>
<keyword evidence="4 14" id="KW-1003">Cell membrane</keyword>
<evidence type="ECO:0000256" key="11">
    <source>
        <dbReference type="ARBA" id="ARBA00023157"/>
    </source>
</evidence>
<accession>A0ABV9R0H2</accession>
<evidence type="ECO:0000256" key="6">
    <source>
        <dbReference type="ARBA" id="ARBA00022692"/>
    </source>
</evidence>
<keyword evidence="10 14" id="KW-0472">Membrane</keyword>
<evidence type="ECO:0000256" key="2">
    <source>
        <dbReference type="ARBA" id="ARBA00008823"/>
    </source>
</evidence>
<dbReference type="NCBIfam" id="NF003354">
    <property type="entry name" value="PRK04388.1"/>
    <property type="match status" value="1"/>
</dbReference>
<comment type="function">
    <text evidence="14">Required for disulfide bond formation in some periplasmic proteins. Acts by oxidizing the DsbA protein.</text>
</comment>
<gene>
    <name evidence="14" type="primary">dsbB</name>
    <name evidence="16" type="ORF">ACFO6Q_18840</name>
</gene>
<feature type="topological domain" description="Cytoplasmic" evidence="14">
    <location>
        <begin position="166"/>
        <end position="167"/>
    </location>
</feature>
<feature type="topological domain" description="Cytoplasmic" evidence="14">
    <location>
        <begin position="1"/>
        <end position="12"/>
    </location>
</feature>
<evidence type="ECO:0000256" key="5">
    <source>
        <dbReference type="ARBA" id="ARBA00022519"/>
    </source>
</evidence>
<feature type="transmembrane region" description="Helical" evidence="15">
    <location>
        <begin position="72"/>
        <end position="92"/>
    </location>
</feature>
<proteinExistence type="inferred from homology"/>
<evidence type="ECO:0000313" key="17">
    <source>
        <dbReference type="Proteomes" id="UP001595886"/>
    </source>
</evidence>
<evidence type="ECO:0000256" key="3">
    <source>
        <dbReference type="ARBA" id="ARBA00022448"/>
    </source>
</evidence>
<dbReference type="Proteomes" id="UP001595886">
    <property type="component" value="Unassembled WGS sequence"/>
</dbReference>